<evidence type="ECO:0000256" key="4">
    <source>
        <dbReference type="ARBA" id="ARBA00022618"/>
    </source>
</evidence>
<gene>
    <name evidence="11" type="primary">Haus1</name>
    <name evidence="11" type="ORF">ELAFOR_R06805</name>
</gene>
<evidence type="ECO:0000256" key="5">
    <source>
        <dbReference type="ARBA" id="ARBA00022701"/>
    </source>
</evidence>
<evidence type="ECO:0000256" key="10">
    <source>
        <dbReference type="SAM" id="Coils"/>
    </source>
</evidence>
<comment type="similarity">
    <text evidence="2">Belongs to the HAUS1 family.</text>
</comment>
<dbReference type="PRINTS" id="PR02087">
    <property type="entry name" value="HAUSAUGMINL1"/>
</dbReference>
<dbReference type="GO" id="GO:0007098">
    <property type="term" value="P:centrosome cycle"/>
    <property type="evidence" value="ECO:0007669"/>
    <property type="project" value="TreeGrafter"/>
</dbReference>
<dbReference type="InterPro" id="IPR026243">
    <property type="entry name" value="HAUS1"/>
</dbReference>
<accession>A0A851U5T3</accession>
<dbReference type="OrthoDB" id="5372507at2759"/>
<feature type="non-terminal residue" evidence="11">
    <location>
        <position position="213"/>
    </location>
</feature>
<keyword evidence="7 10" id="KW-0175">Coiled coil</keyword>
<name>A0A851U5T3_9PASS</name>
<evidence type="ECO:0000313" key="11">
    <source>
        <dbReference type="EMBL" id="NXD24186.1"/>
    </source>
</evidence>
<dbReference type="GO" id="GO:0051225">
    <property type="term" value="P:spindle assembly"/>
    <property type="evidence" value="ECO:0007669"/>
    <property type="project" value="InterPro"/>
</dbReference>
<feature type="non-terminal residue" evidence="11">
    <location>
        <position position="1"/>
    </location>
</feature>
<dbReference type="AlphaFoldDB" id="A0A851U5T3"/>
<evidence type="ECO:0000256" key="7">
    <source>
        <dbReference type="ARBA" id="ARBA00023054"/>
    </source>
</evidence>
<dbReference type="PANTHER" id="PTHR31570:SF1">
    <property type="entry name" value="HAUS AUGMIN-LIKE COMPLEX SUBUNIT 1"/>
    <property type="match status" value="1"/>
</dbReference>
<evidence type="ECO:0000256" key="3">
    <source>
        <dbReference type="ARBA" id="ARBA00022490"/>
    </source>
</evidence>
<dbReference type="GO" id="GO:0005829">
    <property type="term" value="C:cytosol"/>
    <property type="evidence" value="ECO:0007669"/>
    <property type="project" value="TreeGrafter"/>
</dbReference>
<keyword evidence="6" id="KW-0498">Mitosis</keyword>
<comment type="subcellular location">
    <subcellularLocation>
        <location evidence="1">Cytoplasm</location>
        <location evidence="1">Cytoskeleton</location>
        <location evidence="1">Spindle</location>
    </subcellularLocation>
</comment>
<comment type="caution">
    <text evidence="11">The sequence shown here is derived from an EMBL/GenBank/DDBJ whole genome shotgun (WGS) entry which is preliminary data.</text>
</comment>
<dbReference type="Pfam" id="PF25762">
    <property type="entry name" value="HAUS1"/>
    <property type="match status" value="1"/>
</dbReference>
<dbReference type="GO" id="GO:0005874">
    <property type="term" value="C:microtubule"/>
    <property type="evidence" value="ECO:0007669"/>
    <property type="project" value="UniProtKB-KW"/>
</dbReference>
<keyword evidence="3" id="KW-0963">Cytoplasm</keyword>
<dbReference type="GO" id="GO:0051301">
    <property type="term" value="P:cell division"/>
    <property type="evidence" value="ECO:0007669"/>
    <property type="project" value="UniProtKB-KW"/>
</dbReference>
<evidence type="ECO:0000256" key="1">
    <source>
        <dbReference type="ARBA" id="ARBA00004186"/>
    </source>
</evidence>
<evidence type="ECO:0000256" key="6">
    <source>
        <dbReference type="ARBA" id="ARBA00022776"/>
    </source>
</evidence>
<dbReference type="Proteomes" id="UP000623542">
    <property type="component" value="Unassembled WGS sequence"/>
</dbReference>
<keyword evidence="12" id="KW-1185">Reference proteome</keyword>
<dbReference type="GO" id="GO:0005819">
    <property type="term" value="C:spindle"/>
    <property type="evidence" value="ECO:0007669"/>
    <property type="project" value="UniProtKB-SubCell"/>
</dbReference>
<evidence type="ECO:0000256" key="8">
    <source>
        <dbReference type="ARBA" id="ARBA00023212"/>
    </source>
</evidence>
<protein>
    <submittedName>
        <fullName evidence="11">HAUS1 protein</fullName>
    </submittedName>
</protein>
<evidence type="ECO:0000256" key="2">
    <source>
        <dbReference type="ARBA" id="ARBA00005479"/>
    </source>
</evidence>
<keyword evidence="4" id="KW-0132">Cell division</keyword>
<organism evidence="11 12">
    <name type="scientific">Elachura formosa</name>
    <name type="common">spotted wren-babbler</name>
    <dbReference type="NCBI Taxonomy" id="1463973"/>
    <lineage>
        <taxon>Eukaryota</taxon>
        <taxon>Metazoa</taxon>
        <taxon>Chordata</taxon>
        <taxon>Craniata</taxon>
        <taxon>Vertebrata</taxon>
        <taxon>Euteleostomi</taxon>
        <taxon>Archelosauria</taxon>
        <taxon>Archosauria</taxon>
        <taxon>Dinosauria</taxon>
        <taxon>Saurischia</taxon>
        <taxon>Theropoda</taxon>
        <taxon>Coelurosauria</taxon>
        <taxon>Aves</taxon>
        <taxon>Neognathae</taxon>
        <taxon>Neoaves</taxon>
        <taxon>Telluraves</taxon>
        <taxon>Australaves</taxon>
        <taxon>Passeriformes</taxon>
        <taxon>Elachuridae</taxon>
        <taxon>Elachura</taxon>
    </lineage>
</organism>
<evidence type="ECO:0000256" key="9">
    <source>
        <dbReference type="ARBA" id="ARBA00023306"/>
    </source>
</evidence>
<reference evidence="11" key="1">
    <citation type="submission" date="2019-09" db="EMBL/GenBank/DDBJ databases">
        <title>Bird 10,000 Genomes (B10K) Project - Family phase.</title>
        <authorList>
            <person name="Zhang G."/>
        </authorList>
    </citation>
    <scope>NUCLEOTIDE SEQUENCE</scope>
    <source>
        <strain evidence="11">B10K-IZCAS-20218</strain>
        <tissue evidence="11">Blood</tissue>
    </source>
</reference>
<feature type="coiled-coil region" evidence="10">
    <location>
        <begin position="149"/>
        <end position="193"/>
    </location>
</feature>
<dbReference type="GO" id="GO:0070652">
    <property type="term" value="C:HAUS complex"/>
    <property type="evidence" value="ECO:0007669"/>
    <property type="project" value="InterPro"/>
</dbReference>
<keyword evidence="8" id="KW-0206">Cytoskeleton</keyword>
<evidence type="ECO:0000313" key="12">
    <source>
        <dbReference type="Proteomes" id="UP000623542"/>
    </source>
</evidence>
<dbReference type="PANTHER" id="PTHR31570">
    <property type="entry name" value="HAUS AUGMIN-LIKE COMPLEX SUBUNIT 1"/>
    <property type="match status" value="1"/>
</dbReference>
<dbReference type="EMBL" id="WBNG01000215">
    <property type="protein sequence ID" value="NXD24186.1"/>
    <property type="molecule type" value="Genomic_DNA"/>
</dbReference>
<proteinExistence type="inferred from homology"/>
<keyword evidence="9" id="KW-0131">Cell cycle</keyword>
<sequence length="213" mass="24589">QVNSWLKEFYGPKPVPQYKVNENTVDLLYRIMKCNEERDKDIMLVIEDMEDQAVKYEEQADYWENILEADLGFFESWLSQDACKDIADLVDSAMELMLDDTSLTSFYSAINDMTAELYATKSKNDEMEMRVKTLTNKLALTLALEKKLMEDVTKVKEMHEAENNIAEKRLKNLEFLKAKSVDLKIRIKSAENELIGRGLDQSVTHEALGELAE</sequence>
<keyword evidence="5" id="KW-0493">Microtubule</keyword>